<sequence length="407" mass="45861">MGNDLPPPAEVARFIKENTTIDRIKIFDVNPDILRAFANTEILVTVTVPDGEIPRLANDSVYARQWVAENIKPFYPATKINIISVGSEVIHWGTTEMKKGLVPAMRRLYRALIYTGIKDIKVSSAHSLGIMNASSSDLSPSQAQFRDEWDVTGILSPMLNFLNQTKGPFLVNPYPYFGYNRQSADLALFRPNKGVFDRHTNKTYYNMFDMLLDSVFAAMCRLGYPDVEIVAAETGWPSAGEEFEPQCTVANARSYNAGLMRRNRNRIETYIFALFNENLKTGSKAERNFGLFRPDFSPVYSIGIMKGETDPSLTPAHPQPWRRSKFCVPKRSANNEQLIENINYACAHVDCRPIQPGGACFHPTTARAHAAYAMNTFYQTKGRKPFQCNFTNTARFTHADPSAHCKK</sequence>
<evidence type="ECO:0000256" key="6">
    <source>
        <dbReference type="RuleBase" id="RU004335"/>
    </source>
</evidence>
<name>A0AAV0FZ40_9ASTE</name>
<dbReference type="GO" id="GO:0004553">
    <property type="term" value="F:hydrolase activity, hydrolyzing O-glycosyl compounds"/>
    <property type="evidence" value="ECO:0007669"/>
    <property type="project" value="InterPro"/>
</dbReference>
<dbReference type="PANTHER" id="PTHR32227">
    <property type="entry name" value="GLUCAN ENDO-1,3-BETA-GLUCOSIDASE BG1-RELATED-RELATED"/>
    <property type="match status" value="1"/>
</dbReference>
<dbReference type="SUPFAM" id="SSF51445">
    <property type="entry name" value="(Trans)glycosidases"/>
    <property type="match status" value="1"/>
</dbReference>
<dbReference type="Pfam" id="PF07983">
    <property type="entry name" value="X8"/>
    <property type="match status" value="1"/>
</dbReference>
<dbReference type="Gene3D" id="1.20.58.1040">
    <property type="match status" value="1"/>
</dbReference>
<keyword evidence="4" id="KW-1015">Disulfide bond</keyword>
<dbReference type="PROSITE" id="PS00587">
    <property type="entry name" value="GLYCOSYL_HYDROL_F17"/>
    <property type="match status" value="1"/>
</dbReference>
<protein>
    <recommendedName>
        <fullName evidence="8">X8 domain-containing protein</fullName>
    </recommendedName>
</protein>
<dbReference type="Gene3D" id="3.20.20.80">
    <property type="entry name" value="Glycosidases"/>
    <property type="match status" value="1"/>
</dbReference>
<evidence type="ECO:0000256" key="2">
    <source>
        <dbReference type="ARBA" id="ARBA00022729"/>
    </source>
</evidence>
<evidence type="ECO:0000259" key="8">
    <source>
        <dbReference type="SMART" id="SM00768"/>
    </source>
</evidence>
<comment type="similarity">
    <text evidence="1 6">Belongs to the glycosyl hydrolase 17 family.</text>
</comment>
<evidence type="ECO:0000313" key="11">
    <source>
        <dbReference type="Proteomes" id="UP001152523"/>
    </source>
</evidence>
<evidence type="ECO:0000256" key="5">
    <source>
        <dbReference type="ARBA" id="ARBA00023295"/>
    </source>
</evidence>
<comment type="caution">
    <text evidence="10">The sequence shown here is derived from an EMBL/GenBank/DDBJ whole genome shotgun (WGS) entry which is preliminary data.</text>
</comment>
<reference evidence="10" key="1">
    <citation type="submission" date="2022-07" db="EMBL/GenBank/DDBJ databases">
        <authorList>
            <person name="Macas J."/>
            <person name="Novak P."/>
            <person name="Neumann P."/>
        </authorList>
    </citation>
    <scope>NUCLEOTIDE SEQUENCE</scope>
</reference>
<feature type="domain" description="X8" evidence="8">
    <location>
        <begin position="325"/>
        <end position="407"/>
    </location>
</feature>
<dbReference type="Pfam" id="PF00332">
    <property type="entry name" value="Glyco_hydro_17"/>
    <property type="match status" value="1"/>
</dbReference>
<evidence type="ECO:0000256" key="3">
    <source>
        <dbReference type="ARBA" id="ARBA00022801"/>
    </source>
</evidence>
<dbReference type="EMBL" id="CAMAPF010001026">
    <property type="protein sequence ID" value="CAH9140754.1"/>
    <property type="molecule type" value="Genomic_DNA"/>
</dbReference>
<dbReference type="SMART" id="SM00768">
    <property type="entry name" value="X8"/>
    <property type="match status" value="1"/>
</dbReference>
<gene>
    <name evidence="9" type="ORF">CEPIT_LOCUS16581</name>
    <name evidence="10" type="ORF">CEPIT_LOCUS38601</name>
</gene>
<keyword evidence="2" id="KW-0732">Signal</keyword>
<evidence type="ECO:0000313" key="10">
    <source>
        <dbReference type="EMBL" id="CAH9140754.1"/>
    </source>
</evidence>
<evidence type="ECO:0000256" key="1">
    <source>
        <dbReference type="ARBA" id="ARBA00008773"/>
    </source>
</evidence>
<dbReference type="InterPro" id="IPR000490">
    <property type="entry name" value="Glyco_hydro_17"/>
</dbReference>
<dbReference type="Proteomes" id="UP001152523">
    <property type="component" value="Unassembled WGS sequence"/>
</dbReference>
<dbReference type="EMBL" id="CAMAPF010000123">
    <property type="protein sequence ID" value="CAH9103871.1"/>
    <property type="molecule type" value="Genomic_DNA"/>
</dbReference>
<dbReference type="GO" id="GO:0005975">
    <property type="term" value="P:carbohydrate metabolic process"/>
    <property type="evidence" value="ECO:0007669"/>
    <property type="project" value="InterPro"/>
</dbReference>
<dbReference type="InterPro" id="IPR017853">
    <property type="entry name" value="GH"/>
</dbReference>
<keyword evidence="3 7" id="KW-0378">Hydrolase</keyword>
<organism evidence="10 11">
    <name type="scientific">Cuscuta epithymum</name>
    <dbReference type="NCBI Taxonomy" id="186058"/>
    <lineage>
        <taxon>Eukaryota</taxon>
        <taxon>Viridiplantae</taxon>
        <taxon>Streptophyta</taxon>
        <taxon>Embryophyta</taxon>
        <taxon>Tracheophyta</taxon>
        <taxon>Spermatophyta</taxon>
        <taxon>Magnoliopsida</taxon>
        <taxon>eudicotyledons</taxon>
        <taxon>Gunneridae</taxon>
        <taxon>Pentapetalae</taxon>
        <taxon>asterids</taxon>
        <taxon>lamiids</taxon>
        <taxon>Solanales</taxon>
        <taxon>Convolvulaceae</taxon>
        <taxon>Cuscuteae</taxon>
        <taxon>Cuscuta</taxon>
        <taxon>Cuscuta subgen. Cuscuta</taxon>
    </lineage>
</organism>
<proteinExistence type="inferred from homology"/>
<evidence type="ECO:0000256" key="7">
    <source>
        <dbReference type="RuleBase" id="RU004336"/>
    </source>
</evidence>
<keyword evidence="11" id="KW-1185">Reference proteome</keyword>
<dbReference type="InterPro" id="IPR044965">
    <property type="entry name" value="Glyco_hydro_17_plant"/>
</dbReference>
<dbReference type="AlphaFoldDB" id="A0AAV0FZ40"/>
<dbReference type="InterPro" id="IPR012946">
    <property type="entry name" value="X8"/>
</dbReference>
<evidence type="ECO:0000313" key="9">
    <source>
        <dbReference type="EMBL" id="CAH9103871.1"/>
    </source>
</evidence>
<keyword evidence="5 7" id="KW-0326">Glycosidase</keyword>
<accession>A0AAV0FZ40</accession>
<evidence type="ECO:0000256" key="4">
    <source>
        <dbReference type="ARBA" id="ARBA00023157"/>
    </source>
</evidence>